<dbReference type="Proteomes" id="UP000030651">
    <property type="component" value="Unassembled WGS sequence"/>
</dbReference>
<evidence type="ECO:0008006" key="4">
    <source>
        <dbReference type="Google" id="ProtNLM"/>
    </source>
</evidence>
<dbReference type="OMA" id="HCDQSPL"/>
<accession>W3WXJ7</accession>
<dbReference type="InterPro" id="IPR044053">
    <property type="entry name" value="AsaB-like"/>
</dbReference>
<organism evidence="2 3">
    <name type="scientific">Pestalotiopsis fici (strain W106-1 / CGMCC3.15140)</name>
    <dbReference type="NCBI Taxonomy" id="1229662"/>
    <lineage>
        <taxon>Eukaryota</taxon>
        <taxon>Fungi</taxon>
        <taxon>Dikarya</taxon>
        <taxon>Ascomycota</taxon>
        <taxon>Pezizomycotina</taxon>
        <taxon>Sordariomycetes</taxon>
        <taxon>Xylariomycetidae</taxon>
        <taxon>Amphisphaeriales</taxon>
        <taxon>Sporocadaceae</taxon>
        <taxon>Pestalotiopsis</taxon>
    </lineage>
</organism>
<dbReference type="PANTHER" id="PTHR34598:SF3">
    <property type="entry name" value="OXIDOREDUCTASE AN1597"/>
    <property type="match status" value="1"/>
</dbReference>
<protein>
    <recommendedName>
        <fullName evidence="4">Methyltransferase</fullName>
    </recommendedName>
</protein>
<dbReference type="eggNOG" id="ENOG502RZMU">
    <property type="taxonomic scope" value="Eukaryota"/>
</dbReference>
<dbReference type="PANTHER" id="PTHR34598">
    <property type="entry name" value="BLL6449 PROTEIN"/>
    <property type="match status" value="1"/>
</dbReference>
<comment type="similarity">
    <text evidence="1">Belongs to the asaB hydroxylase/desaturase family.</text>
</comment>
<gene>
    <name evidence="2" type="ORF">PFICI_09673</name>
</gene>
<evidence type="ECO:0000313" key="2">
    <source>
        <dbReference type="EMBL" id="ETS77611.1"/>
    </source>
</evidence>
<dbReference type="AlphaFoldDB" id="W3WXJ7"/>
<proteinExistence type="inferred from homology"/>
<keyword evidence="3" id="KW-1185">Reference proteome</keyword>
<dbReference type="NCBIfam" id="NF041278">
    <property type="entry name" value="CmcJ_NvfI_EfuI"/>
    <property type="match status" value="1"/>
</dbReference>
<dbReference type="GeneID" id="19274686"/>
<dbReference type="OrthoDB" id="412788at2759"/>
<dbReference type="KEGG" id="pfy:PFICI_09673"/>
<evidence type="ECO:0000313" key="3">
    <source>
        <dbReference type="Proteomes" id="UP000030651"/>
    </source>
</evidence>
<dbReference type="RefSeq" id="XP_007836445.1">
    <property type="nucleotide sequence ID" value="XM_007838254.1"/>
</dbReference>
<sequence>MAVVQSQMSFLEPWDGKEDAPYIRGKSDDLFPATNFKNQDFSVQFHDARPTKDAFKLDIHGFGFFEDEPIGDEIIQSIRERNKLAVEKEYYPRVEALIKRTTGASKVIIFDHTYRKRDPALAAGENPNGREQPATLAHVDQSAIGAIGRVHRHAEEDAERLLQGRVQVINVWRPFEVVEDWPLACADYRSFKDSEIHPTSIFRERFDRQGQTVSINYSDQQRWYYLDHQESHEVTFIKIWDSKDGTAKLCPHGAFQHPHAPTNAKLRESVEVRCLVFYENESQ</sequence>
<dbReference type="HOGENOM" id="CLU_042688_2_0_1"/>
<dbReference type="GO" id="GO:0016491">
    <property type="term" value="F:oxidoreductase activity"/>
    <property type="evidence" value="ECO:0007669"/>
    <property type="project" value="InterPro"/>
</dbReference>
<evidence type="ECO:0000256" key="1">
    <source>
        <dbReference type="ARBA" id="ARBA00023604"/>
    </source>
</evidence>
<name>W3WXJ7_PESFW</name>
<dbReference type="InParanoid" id="W3WXJ7"/>
<reference evidence="3" key="1">
    <citation type="journal article" date="2015" name="BMC Genomics">
        <title>Genomic and transcriptomic analysis of the endophytic fungus Pestalotiopsis fici reveals its lifestyle and high potential for synthesis of natural products.</title>
        <authorList>
            <person name="Wang X."/>
            <person name="Zhang X."/>
            <person name="Liu L."/>
            <person name="Xiang M."/>
            <person name="Wang W."/>
            <person name="Sun X."/>
            <person name="Che Y."/>
            <person name="Guo L."/>
            <person name="Liu G."/>
            <person name="Guo L."/>
            <person name="Wang C."/>
            <person name="Yin W.B."/>
            <person name="Stadler M."/>
            <person name="Zhang X."/>
            <person name="Liu X."/>
        </authorList>
    </citation>
    <scope>NUCLEOTIDE SEQUENCE [LARGE SCALE GENOMIC DNA]</scope>
    <source>
        <strain evidence="3">W106-1 / CGMCC3.15140</strain>
    </source>
</reference>
<dbReference type="EMBL" id="KI912115">
    <property type="protein sequence ID" value="ETS77611.1"/>
    <property type="molecule type" value="Genomic_DNA"/>
</dbReference>